<name>A0A8J6N5U4_9BACT</name>
<comment type="caution">
    <text evidence="1">The sequence shown here is derived from an EMBL/GenBank/DDBJ whole genome shotgun (WGS) entry which is preliminary data.</text>
</comment>
<dbReference type="SUPFAM" id="SSF52467">
    <property type="entry name" value="DHS-like NAD/FAD-binding domain"/>
    <property type="match status" value="1"/>
</dbReference>
<evidence type="ECO:0000313" key="2">
    <source>
        <dbReference type="Proteomes" id="UP000603545"/>
    </source>
</evidence>
<dbReference type="Proteomes" id="UP000603545">
    <property type="component" value="Unassembled WGS sequence"/>
</dbReference>
<evidence type="ECO:0000313" key="1">
    <source>
        <dbReference type="EMBL" id="MBC8199984.1"/>
    </source>
</evidence>
<organism evidence="1 2">
    <name type="scientific">Candidatus Desulfaltia bathyphila</name>
    <dbReference type="NCBI Taxonomy" id="2841697"/>
    <lineage>
        <taxon>Bacteria</taxon>
        <taxon>Pseudomonadati</taxon>
        <taxon>Thermodesulfobacteriota</taxon>
        <taxon>Desulfobacteria</taxon>
        <taxon>Desulfobacterales</taxon>
        <taxon>Desulfobacterales incertae sedis</taxon>
        <taxon>Candidatus Desulfaltia</taxon>
    </lineage>
</organism>
<accession>A0A8J6N5U4</accession>
<reference evidence="1 2" key="1">
    <citation type="submission" date="2020-08" db="EMBL/GenBank/DDBJ databases">
        <title>Bridging the membrane lipid divide: bacteria of the FCB group superphylum have the potential to synthesize archaeal ether lipids.</title>
        <authorList>
            <person name="Villanueva L."/>
            <person name="Von Meijenfeldt F.A.B."/>
            <person name="Westbye A.B."/>
            <person name="Yadav S."/>
            <person name="Hopmans E.C."/>
            <person name="Dutilh B.E."/>
            <person name="Sinninghe Damste J.S."/>
        </authorList>
    </citation>
    <scope>NUCLEOTIDE SEQUENCE [LARGE SCALE GENOMIC DNA]</scope>
    <source>
        <strain evidence="1">NIOZ-UU82</strain>
    </source>
</reference>
<protein>
    <submittedName>
        <fullName evidence="1">Uncharacterized protein</fullName>
    </submittedName>
</protein>
<dbReference type="EMBL" id="JACNLL010000072">
    <property type="protein sequence ID" value="MBC8199984.1"/>
    <property type="molecule type" value="Genomic_DNA"/>
</dbReference>
<dbReference type="InterPro" id="IPR029035">
    <property type="entry name" value="DHS-like_NAD/FAD-binding_dom"/>
</dbReference>
<dbReference type="Gene3D" id="3.40.910.10">
    <property type="entry name" value="Deoxyhypusine synthase"/>
    <property type="match status" value="1"/>
</dbReference>
<gene>
    <name evidence="1" type="ORF">H8E80_08075</name>
</gene>
<proteinExistence type="predicted"/>
<dbReference type="AlphaFoldDB" id="A0A8J6N5U4"/>
<dbReference type="InterPro" id="IPR036982">
    <property type="entry name" value="Deoxyhypusine_synthase_sf"/>
</dbReference>
<sequence>MSNSFIPIDLTNLKTYPLVDRKSKVSADDFAKKWTKGSSFKDFLDSLPNILAGSHIKAVISSIASAYKMDKTIVLAMGAHVIKVGLNPVVIDLMERGIISAVAMNGAGIIHDFEIAMTGRTSEDVAAAIGDGSFGMAGETCDFLNNAIIKAREQSTGLGKAVGISIIEKSLPFMDKSILAAGARLGIPVTVHVAIGTDIIHMHPAFDAEAEGGASHRDFRTLASVISGLEGGVYLNVGSAVILPEVFLKAITLVRNLGHKVDNFTTINMDFIKQYRPMTNVVNRPTAKGGQGFNLVGHHEIMLPLIAAGVIEQI</sequence>